<dbReference type="InterPro" id="IPR052797">
    <property type="entry name" value="RegFact_GeneExpr_CellDeath"/>
</dbReference>
<sequence length="911" mass="102012">MAHKIGENVTLYEPDIISSEVKLNFYQEDDSVVDRTKKGCVSEDTTTTTTTNPIMVSGPSVTLGSTSSSSPTTIPLVSPPSGSCLEDSRYRCGVEVTSCNNGSGGRCLGEGHKGEEEVWRRDSDGEGVSRNPNTTGMVGGGSSASSFEAQQQQQQQHQQIDFDHQQSAPQACAVMEHVDHHHNQHHHHHLNPYSSDEWDESDLSDTDGDHSDSSDDDDPKSQVDRLIDQVTLVYLDGENSNLSSETESSDESDYDDSDSDSDITDVSPLISATASPLGLSPVLPRRALGTSPLALHDNRDLSTFDYPSVNGSGYPPHTHPVHPSHGSSGDNSTDMSGLLKAVVELEKKKQQRRKQGGHRTRSESSYHHHHHHHHHNNTHNNHHQHYNDRLTTTTTTESSSRDDNRLNGTTTTTNNHHHHRSSPISIHPIDVSPHHRHLRRPSNNHHQRRKNMSFTNEEVRRIDRDNQILLQKIVSAHSKSNNRSQAHHHHHHHHHASNNRSVHRPANATVSRRREDERIRRDNMILLRKIQEAKPSREVASFRSPRHRASPGLRPPSSLPPPTPGSCGALARSGHAATPTPRKETALCKDDGRSTLVKCKECNEAYPTLNNYREHLLVQHHIEAHKTHHEFTSEKEFLAWKGSIEMDVGVNYTSHGGSWKSSEGKKQIFYCRRSGEKSTKTQDTSEKKRTKKSPGTCKLGLYCTSSMEVVKADGRIRVTFYYDHHDHELGLPDLVHMVLPKSEKYRIAASKSSSCSQSMITTEEIEMKQDIVCKEDSTRSQVEEQITEVKMKLQSLLSECDEMKDLESVKALNNYLSKAYGIVHAGRTYTAQSNNLPVDTSTVLDPSNKNVVKQDRLHSTKKRKRKDEGKSLKKSSVRARQKIVESLAKSQSDISFPIMSTGAICDEHSYC</sequence>
<feature type="region of interest" description="Disordered" evidence="3">
    <location>
        <begin position="531"/>
        <end position="582"/>
    </location>
</feature>
<feature type="region of interest" description="Disordered" evidence="3">
    <location>
        <begin position="103"/>
        <end position="168"/>
    </location>
</feature>
<feature type="domain" description="C2H2-type" evidence="4">
    <location>
        <begin position="599"/>
        <end position="621"/>
    </location>
</feature>
<dbReference type="Pfam" id="PF13879">
    <property type="entry name" value="Hmw_CFAP97"/>
    <property type="match status" value="1"/>
</dbReference>
<feature type="coiled-coil region" evidence="2">
    <location>
        <begin position="779"/>
        <end position="806"/>
    </location>
</feature>
<dbReference type="EMBL" id="JAWZYT010000834">
    <property type="protein sequence ID" value="KAK4318432.1"/>
    <property type="molecule type" value="Genomic_DNA"/>
</dbReference>
<accession>A0AAE1Q4S3</accession>
<feature type="region of interest" description="Disordered" evidence="3">
    <location>
        <begin position="306"/>
        <end position="335"/>
    </location>
</feature>
<keyword evidence="2" id="KW-0175">Coiled coil</keyword>
<dbReference type="Proteomes" id="UP001292094">
    <property type="component" value="Unassembled WGS sequence"/>
</dbReference>
<feature type="region of interest" description="Disordered" evidence="3">
    <location>
        <begin position="180"/>
        <end position="222"/>
    </location>
</feature>
<evidence type="ECO:0000256" key="3">
    <source>
        <dbReference type="SAM" id="MobiDB-lite"/>
    </source>
</evidence>
<dbReference type="InterPro" id="IPR029488">
    <property type="entry name" value="Hmw/CFAP97"/>
</dbReference>
<feature type="compositionally biased region" description="Low complexity" evidence="3">
    <location>
        <begin position="150"/>
        <end position="159"/>
    </location>
</feature>
<reference evidence="5" key="1">
    <citation type="submission" date="2023-11" db="EMBL/GenBank/DDBJ databases">
        <title>Genome assemblies of two species of porcelain crab, Petrolisthes cinctipes and Petrolisthes manimaculis (Anomura: Porcellanidae).</title>
        <authorList>
            <person name="Angst P."/>
        </authorList>
    </citation>
    <scope>NUCLEOTIDE SEQUENCE</scope>
    <source>
        <strain evidence="5">PB745_02</strain>
        <tissue evidence="5">Gill</tissue>
    </source>
</reference>
<feature type="compositionally biased region" description="Acidic residues" evidence="3">
    <location>
        <begin position="247"/>
        <end position="263"/>
    </location>
</feature>
<comment type="similarity">
    <text evidence="1">Belongs to the CFAP97 family.</text>
</comment>
<evidence type="ECO:0000313" key="5">
    <source>
        <dbReference type="EMBL" id="KAK4318432.1"/>
    </source>
</evidence>
<keyword evidence="6" id="KW-1185">Reference proteome</keyword>
<evidence type="ECO:0000256" key="2">
    <source>
        <dbReference type="SAM" id="Coils"/>
    </source>
</evidence>
<feature type="compositionally biased region" description="Acidic residues" evidence="3">
    <location>
        <begin position="196"/>
        <end position="206"/>
    </location>
</feature>
<feature type="compositionally biased region" description="Basic residues" evidence="3">
    <location>
        <begin position="434"/>
        <end position="451"/>
    </location>
</feature>
<feature type="region of interest" description="Disordered" evidence="3">
    <location>
        <begin position="234"/>
        <end position="266"/>
    </location>
</feature>
<name>A0AAE1Q4S3_9EUCA</name>
<protein>
    <recommendedName>
        <fullName evidence="4">C2H2-type domain-containing protein</fullName>
    </recommendedName>
</protein>
<dbReference type="PROSITE" id="PS00028">
    <property type="entry name" value="ZINC_FINGER_C2H2_1"/>
    <property type="match status" value="1"/>
</dbReference>
<evidence type="ECO:0000256" key="1">
    <source>
        <dbReference type="ARBA" id="ARBA00008315"/>
    </source>
</evidence>
<feature type="compositionally biased region" description="Basic residues" evidence="3">
    <location>
        <begin position="485"/>
        <end position="503"/>
    </location>
</feature>
<feature type="compositionally biased region" description="Basic residues" evidence="3">
    <location>
        <begin position="367"/>
        <end position="384"/>
    </location>
</feature>
<dbReference type="PANTHER" id="PTHR33936">
    <property type="entry name" value="PROTEIN CBG17840"/>
    <property type="match status" value="1"/>
</dbReference>
<feature type="compositionally biased region" description="Basic and acidic residues" evidence="3">
    <location>
        <begin position="207"/>
        <end position="222"/>
    </location>
</feature>
<feature type="compositionally biased region" description="Polar residues" evidence="3">
    <location>
        <begin position="325"/>
        <end position="335"/>
    </location>
</feature>
<feature type="region of interest" description="Disordered" evidence="3">
    <location>
        <begin position="855"/>
        <end position="876"/>
    </location>
</feature>
<gene>
    <name evidence="5" type="ORF">Pmani_010569</name>
</gene>
<dbReference type="InterPro" id="IPR013087">
    <property type="entry name" value="Znf_C2H2_type"/>
</dbReference>
<feature type="region of interest" description="Disordered" evidence="3">
    <location>
        <begin position="58"/>
        <end position="81"/>
    </location>
</feature>
<evidence type="ECO:0000313" key="6">
    <source>
        <dbReference type="Proteomes" id="UP001292094"/>
    </source>
</evidence>
<comment type="caution">
    <text evidence="5">The sequence shown here is derived from an EMBL/GenBank/DDBJ whole genome shotgun (WGS) entry which is preliminary data.</text>
</comment>
<feature type="compositionally biased region" description="Basic residues" evidence="3">
    <location>
        <begin position="349"/>
        <end position="359"/>
    </location>
</feature>
<evidence type="ECO:0000259" key="4">
    <source>
        <dbReference type="PROSITE" id="PS00028"/>
    </source>
</evidence>
<feature type="region of interest" description="Disordered" evidence="3">
    <location>
        <begin position="347"/>
        <end position="459"/>
    </location>
</feature>
<proteinExistence type="inferred from homology"/>
<feature type="region of interest" description="Disordered" evidence="3">
    <location>
        <begin position="478"/>
        <end position="517"/>
    </location>
</feature>
<feature type="compositionally biased region" description="Basic and acidic residues" evidence="3">
    <location>
        <begin position="109"/>
        <end position="124"/>
    </location>
</feature>
<dbReference type="PANTHER" id="PTHR33936:SF24">
    <property type="entry name" value="C2H2-TYPE DOMAIN-CONTAINING PROTEIN"/>
    <property type="match status" value="1"/>
</dbReference>
<feature type="compositionally biased region" description="Pro residues" evidence="3">
    <location>
        <begin position="553"/>
        <end position="564"/>
    </location>
</feature>
<organism evidence="5 6">
    <name type="scientific">Petrolisthes manimaculis</name>
    <dbReference type="NCBI Taxonomy" id="1843537"/>
    <lineage>
        <taxon>Eukaryota</taxon>
        <taxon>Metazoa</taxon>
        <taxon>Ecdysozoa</taxon>
        <taxon>Arthropoda</taxon>
        <taxon>Crustacea</taxon>
        <taxon>Multicrustacea</taxon>
        <taxon>Malacostraca</taxon>
        <taxon>Eumalacostraca</taxon>
        <taxon>Eucarida</taxon>
        <taxon>Decapoda</taxon>
        <taxon>Pleocyemata</taxon>
        <taxon>Anomura</taxon>
        <taxon>Galatheoidea</taxon>
        <taxon>Porcellanidae</taxon>
        <taxon>Petrolisthes</taxon>
    </lineage>
</organism>
<dbReference type="AlphaFoldDB" id="A0AAE1Q4S3"/>